<reference evidence="7 8" key="1">
    <citation type="submission" date="2018-05" db="EMBL/GenBank/DDBJ databases">
        <title>Whole genome sequencing for identification of molecular markers to develop diagnostic detection tools for the regulated plant pathogen Lachnellula willkommii.</title>
        <authorList>
            <person name="Giroux E."/>
            <person name="Bilodeau G."/>
        </authorList>
    </citation>
    <scope>NUCLEOTIDE SEQUENCE [LARGE SCALE GENOMIC DNA]</scope>
    <source>
        <strain evidence="7 8">CBS 625.97</strain>
    </source>
</reference>
<accession>A0A7D8UXB2</accession>
<proteinExistence type="inferred from homology"/>
<gene>
    <name evidence="7" type="ORF">LCER1_G000337</name>
</gene>
<dbReference type="Pfam" id="PF04884">
    <property type="entry name" value="UVB_sens_prot"/>
    <property type="match status" value="1"/>
</dbReference>
<evidence type="ECO:0000256" key="2">
    <source>
        <dbReference type="ARBA" id="ARBA00007558"/>
    </source>
</evidence>
<evidence type="ECO:0000256" key="4">
    <source>
        <dbReference type="ARBA" id="ARBA00022989"/>
    </source>
</evidence>
<evidence type="ECO:0000256" key="5">
    <source>
        <dbReference type="ARBA" id="ARBA00023136"/>
    </source>
</evidence>
<keyword evidence="5" id="KW-0472">Membrane</keyword>
<feature type="domain" description="Protein root UVB sensitive/RUS" evidence="6">
    <location>
        <begin position="49"/>
        <end position="287"/>
    </location>
</feature>
<dbReference type="AlphaFoldDB" id="A0A7D8UXB2"/>
<evidence type="ECO:0000259" key="6">
    <source>
        <dbReference type="Pfam" id="PF04884"/>
    </source>
</evidence>
<keyword evidence="4" id="KW-1133">Transmembrane helix</keyword>
<dbReference type="OrthoDB" id="364779at2759"/>
<dbReference type="PANTHER" id="PTHR12770">
    <property type="entry name" value="RUS1 FAMILY PROTEIN C16ORF58"/>
    <property type="match status" value="1"/>
</dbReference>
<dbReference type="GO" id="GO:0016020">
    <property type="term" value="C:membrane"/>
    <property type="evidence" value="ECO:0007669"/>
    <property type="project" value="UniProtKB-SubCell"/>
</dbReference>
<comment type="similarity">
    <text evidence="2">Belongs to the RUS1 family.</text>
</comment>
<comment type="subcellular location">
    <subcellularLocation>
        <location evidence="1">Membrane</location>
    </subcellularLocation>
</comment>
<organism evidence="7 8">
    <name type="scientific">Lachnellula cervina</name>
    <dbReference type="NCBI Taxonomy" id="1316786"/>
    <lineage>
        <taxon>Eukaryota</taxon>
        <taxon>Fungi</taxon>
        <taxon>Dikarya</taxon>
        <taxon>Ascomycota</taxon>
        <taxon>Pezizomycotina</taxon>
        <taxon>Leotiomycetes</taxon>
        <taxon>Helotiales</taxon>
        <taxon>Lachnaceae</taxon>
        <taxon>Lachnellula</taxon>
    </lineage>
</organism>
<name>A0A7D8UXB2_9HELO</name>
<evidence type="ECO:0000313" key="8">
    <source>
        <dbReference type="Proteomes" id="UP000481288"/>
    </source>
</evidence>
<comment type="caution">
    <text evidence="7">The sequence shown here is derived from an EMBL/GenBank/DDBJ whole genome shotgun (WGS) entry which is preliminary data.</text>
</comment>
<dbReference type="Proteomes" id="UP000481288">
    <property type="component" value="Unassembled WGS sequence"/>
</dbReference>
<evidence type="ECO:0000256" key="1">
    <source>
        <dbReference type="ARBA" id="ARBA00004370"/>
    </source>
</evidence>
<sequence length="481" mass="53013">MAQVPFKAKTPLRLRIEEVDESKNIVATYIASAPNDDWKTSRIDVVVPKNTNSYARSILNAFLPAGYPHSVTKDYLEYQIYDSLQAFSSSIAGLLSSRAVLEGIGVGDSHASPTAALLLSVLQESMGRIATILFAHRLGTSLEPECKMYRLAADIFNDSAMILDCFSPALPKASRVVLLSLSSVLRSLCGVAAGSSKASLSAHFATQGNLGELNAKDSSQETIISLLGMLVGSLVVSHISSKWATWSAMIALLAIHLGTNYLAVRAVSMRTLNRQRANIVSSNILETVYQKIHAAKEESPSDTELRSIRIPSPEEVSVQEKVFEKDGVLRWKGGKPLGFCRIGVDVRTILNIFGKPNRSSGSYSEDQSVKFAKLLDIYKYDDYIMWYDEPRKTFLIVLKDTARTTTHLQAWIHALYYAEASKLGRLQDEETVLDALASTETYVAKVLDRFAVFEELQKAGWDIETGAMETKSGTRIKLKNL</sequence>
<dbReference type="EMBL" id="QGMG01000010">
    <property type="protein sequence ID" value="TVY59207.1"/>
    <property type="molecule type" value="Genomic_DNA"/>
</dbReference>
<keyword evidence="8" id="KW-1185">Reference proteome</keyword>
<evidence type="ECO:0000313" key="7">
    <source>
        <dbReference type="EMBL" id="TVY59207.1"/>
    </source>
</evidence>
<dbReference type="InterPro" id="IPR006968">
    <property type="entry name" value="RUS_fam"/>
</dbReference>
<dbReference type="InterPro" id="IPR054549">
    <property type="entry name" value="UVB_sens_RUS_dom"/>
</dbReference>
<evidence type="ECO:0000256" key="3">
    <source>
        <dbReference type="ARBA" id="ARBA00022692"/>
    </source>
</evidence>
<keyword evidence="3" id="KW-0812">Transmembrane</keyword>
<dbReference type="PANTHER" id="PTHR12770:SF31">
    <property type="entry name" value="RUS FAMILY MEMBER 1"/>
    <property type="match status" value="1"/>
</dbReference>
<protein>
    <submittedName>
        <fullName evidence="7">RUS1 family protein-like</fullName>
    </submittedName>
</protein>